<gene>
    <name evidence="1" type="ORF">SAMN02745154_00624</name>
</gene>
<proteinExistence type="predicted"/>
<dbReference type="Proteomes" id="UP000190389">
    <property type="component" value="Unassembled WGS sequence"/>
</dbReference>
<protein>
    <recommendedName>
        <fullName evidence="3">ABC transporter ATP-binding protein</fullName>
    </recommendedName>
</protein>
<dbReference type="RefSeq" id="WP_078747336.1">
    <property type="nucleotide sequence ID" value="NZ_CP137850.1"/>
</dbReference>
<dbReference type="AlphaFoldDB" id="A0A1T4M4C1"/>
<keyword evidence="2" id="KW-1185">Reference proteome</keyword>
<dbReference type="STRING" id="171291.SAMN02745154_00624"/>
<dbReference type="SUPFAM" id="SSF52540">
    <property type="entry name" value="P-loop containing nucleoside triphosphate hydrolases"/>
    <property type="match status" value="1"/>
</dbReference>
<sequence length="802" mass="94864">MSKKILTIENIFIKKAQNSEHNKWPFANISIPWLELKYNTLNAFYISNNNTNLSFEHIVSEISRNHNAQITYFDPNTKKYWDFDKYLKFSKKNKEILKKVSYFDINEITNQEDENIPLFELWQDCQNSVTDVIKLTNLNNIYSNLDYTMKNVIFNNIKQRSTSLTNVNNYFVKTVNGIEQTLRLKLNNPSADITQEIENLIYILSNYKISVMKECFEIFKSLKNEYRTLEHGLQTSNINQQKDLIYQSQIKLKYMKMINSMSLVKVENDMKIKDLNIQINFYKQYKASLIKFSCKYIYYQISLVKKQIKILKQKRNMVDILSEEYFDLAKDILIKKLELRIWSRNFNSLKYLTENELNELKQTINSEIKLFILNNFTQEKNSYKNATVSRIKDFIYDQFYFNIKPFTSMSKITYDFINENIAKCKHEIYQIQNRRFNHLPNYKNIVAVHNLEEKIKFAQSELDWAKYSEEKLFNSLLKSKEFKLNLVKVNIKRTQKIALSMIDSIYKLLLGHEGVEQLLTELEDIKLFIINNWIFKLLIDLINYASSKQKASNKFLKSMAAMVRFIEAYENASVSAFNFIKPFKELGIIDKAKIKLTKFNLSKSQILFIKDNMSNISNEARAEFLRVLFNIVKTNNITTIFVTDNLDFIKNKCQWVYFFNESALLEGGKVKDVFHKPIHPVVKEIIGMNSLYDIDKFQDSLYIKENIYFTDSEPAHFVYCTLHQFQEWTNITIADKNQINKVIFSDEKMSNTMIAHQYQSRFLGAEFVLSDVNKKITPEPYDANDNELTNELRMLASESTIN</sequence>
<reference evidence="2" key="1">
    <citation type="submission" date="2017-02" db="EMBL/GenBank/DDBJ databases">
        <authorList>
            <person name="Varghese N."/>
            <person name="Submissions S."/>
        </authorList>
    </citation>
    <scope>NUCLEOTIDE SEQUENCE [LARGE SCALE GENOMIC DNA]</scope>
    <source>
        <strain evidence="2">ATCC 27862</strain>
    </source>
</reference>
<dbReference type="Gene3D" id="3.40.50.300">
    <property type="entry name" value="P-loop containing nucleotide triphosphate hydrolases"/>
    <property type="match status" value="1"/>
</dbReference>
<evidence type="ECO:0000313" key="1">
    <source>
        <dbReference type="EMBL" id="SJZ61745.1"/>
    </source>
</evidence>
<evidence type="ECO:0000313" key="2">
    <source>
        <dbReference type="Proteomes" id="UP000190389"/>
    </source>
</evidence>
<dbReference type="InterPro" id="IPR027417">
    <property type="entry name" value="P-loop_NTPase"/>
</dbReference>
<evidence type="ECO:0008006" key="3">
    <source>
        <dbReference type="Google" id="ProtNLM"/>
    </source>
</evidence>
<accession>A0A1T4M4C1</accession>
<name>A0A1T4M4C1_9BACT</name>
<dbReference type="EMBL" id="FUXF01000028">
    <property type="protein sequence ID" value="SJZ61745.1"/>
    <property type="molecule type" value="Genomic_DNA"/>
</dbReference>
<organism evidence="1 2">
    <name type="scientific">Mycoplasmopsis verecunda</name>
    <dbReference type="NCBI Taxonomy" id="171291"/>
    <lineage>
        <taxon>Bacteria</taxon>
        <taxon>Bacillati</taxon>
        <taxon>Mycoplasmatota</taxon>
        <taxon>Mycoplasmoidales</taxon>
        <taxon>Metamycoplasmataceae</taxon>
        <taxon>Mycoplasmopsis</taxon>
    </lineage>
</organism>
<dbReference type="NCBIfam" id="NF045976">
    <property type="entry name" value="MAG1360_fam"/>
    <property type="match status" value="1"/>
</dbReference>
<dbReference type="OrthoDB" id="395563at2"/>